<organism evidence="1">
    <name type="scientific">Eucalyptus grandis</name>
    <name type="common">Flooded gum</name>
    <dbReference type="NCBI Taxonomy" id="71139"/>
    <lineage>
        <taxon>Eukaryota</taxon>
        <taxon>Viridiplantae</taxon>
        <taxon>Streptophyta</taxon>
        <taxon>Embryophyta</taxon>
        <taxon>Tracheophyta</taxon>
        <taxon>Spermatophyta</taxon>
        <taxon>Magnoliopsida</taxon>
        <taxon>eudicotyledons</taxon>
        <taxon>Gunneridae</taxon>
        <taxon>Pentapetalae</taxon>
        <taxon>rosids</taxon>
        <taxon>malvids</taxon>
        <taxon>Myrtales</taxon>
        <taxon>Myrtaceae</taxon>
        <taxon>Myrtoideae</taxon>
        <taxon>Eucalypteae</taxon>
        <taxon>Eucalyptus</taxon>
    </lineage>
</organism>
<dbReference type="Gramene" id="KCW81807">
    <property type="protein sequence ID" value="KCW81807"/>
    <property type="gene ID" value="EUGRSUZ_C03163"/>
</dbReference>
<evidence type="ECO:0000313" key="1">
    <source>
        <dbReference type="EMBL" id="KCW81807.1"/>
    </source>
</evidence>
<dbReference type="InParanoid" id="A0A059CTU9"/>
<proteinExistence type="predicted"/>
<name>A0A059CTU9_EUCGR</name>
<gene>
    <name evidence="1" type="ORF">EUGRSUZ_C03163</name>
</gene>
<sequence length="114" mass="13348">MATQRYYLAIKAHADMQPKLEENNLKLLHMKEPLGCWREWSVLTYNHNVIGEILMKENKFLQKKIDDYEKKLKILTTPSMYCPHMYCGCPTAQLSSAEVELRVARSSEELEVEI</sequence>
<reference evidence="1" key="1">
    <citation type="submission" date="2013-07" db="EMBL/GenBank/DDBJ databases">
        <title>The genome of Eucalyptus grandis.</title>
        <authorList>
            <person name="Schmutz J."/>
            <person name="Hayes R."/>
            <person name="Myburg A."/>
            <person name="Tuskan G."/>
            <person name="Grattapaglia D."/>
            <person name="Rokhsar D.S."/>
        </authorList>
    </citation>
    <scope>NUCLEOTIDE SEQUENCE</scope>
    <source>
        <tissue evidence="1">Leaf extractions</tissue>
    </source>
</reference>
<accession>A0A059CTU9</accession>
<dbReference type="EMBL" id="KK198755">
    <property type="protein sequence ID" value="KCW81807.1"/>
    <property type="molecule type" value="Genomic_DNA"/>
</dbReference>
<protein>
    <submittedName>
        <fullName evidence="1">Uncharacterized protein</fullName>
    </submittedName>
</protein>
<dbReference type="AlphaFoldDB" id="A0A059CTU9"/>